<evidence type="ECO:0000256" key="3">
    <source>
        <dbReference type="ARBA" id="ARBA00022741"/>
    </source>
</evidence>
<dbReference type="RefSeq" id="WP_184100610.1">
    <property type="nucleotide sequence ID" value="NZ_LT598653.1"/>
</dbReference>
<dbReference type="NCBIfam" id="NF002937">
    <property type="entry name" value="PRK03584.1"/>
    <property type="match status" value="1"/>
</dbReference>
<evidence type="ECO:0000256" key="4">
    <source>
        <dbReference type="ARBA" id="ARBA00022840"/>
    </source>
</evidence>
<feature type="domain" description="Acetyl-coenzyme A synthetase N-terminal" evidence="6">
    <location>
        <begin position="38"/>
        <end position="94"/>
    </location>
</feature>
<dbReference type="EC" id="6.2.1.1" evidence="7"/>
<protein>
    <submittedName>
        <fullName evidence="7">Acetyl-coenzyme A synthetase 1</fullName>
        <ecNumber evidence="7">6.2.1.1</ecNumber>
    </submittedName>
</protein>
<gene>
    <name evidence="7" type="primary">acsA</name>
    <name evidence="7" type="ORF">SPPYR_1408</name>
</gene>
<evidence type="ECO:0000313" key="7">
    <source>
        <dbReference type="EMBL" id="SBV32528.1"/>
    </source>
</evidence>
<keyword evidence="4" id="KW-0067">ATP-binding</keyword>
<name>A0A1Y5PRA0_9SPHN</name>
<dbReference type="InterPro" id="IPR000873">
    <property type="entry name" value="AMP-dep_synth/lig_dom"/>
</dbReference>
<dbReference type="PROSITE" id="PS00455">
    <property type="entry name" value="AMP_BINDING"/>
    <property type="match status" value="1"/>
</dbReference>
<dbReference type="Pfam" id="PF00501">
    <property type="entry name" value="AMP-binding"/>
    <property type="match status" value="1"/>
</dbReference>
<feature type="domain" description="AMP-dependent synthetase/ligase" evidence="5">
    <location>
        <begin position="115"/>
        <end position="478"/>
    </location>
</feature>
<evidence type="ECO:0000259" key="5">
    <source>
        <dbReference type="Pfam" id="PF00501"/>
    </source>
</evidence>
<dbReference type="PANTHER" id="PTHR42921">
    <property type="entry name" value="ACETOACETYL-COA SYNTHETASE"/>
    <property type="match status" value="1"/>
</dbReference>
<dbReference type="GO" id="GO:0003987">
    <property type="term" value="F:acetate-CoA ligase activity"/>
    <property type="evidence" value="ECO:0007669"/>
    <property type="project" value="UniProtKB-EC"/>
</dbReference>
<comment type="similarity">
    <text evidence="1">Belongs to the ATP-dependent AMP-binding enzyme family.</text>
</comment>
<evidence type="ECO:0000256" key="2">
    <source>
        <dbReference type="ARBA" id="ARBA00022598"/>
    </source>
</evidence>
<dbReference type="Pfam" id="PF16177">
    <property type="entry name" value="ACAS_N"/>
    <property type="match status" value="1"/>
</dbReference>
<dbReference type="KEGG" id="sphu:SPPYR_1408"/>
<keyword evidence="2 7" id="KW-0436">Ligase</keyword>
<keyword evidence="3" id="KW-0547">Nucleotide-binding</keyword>
<dbReference type="GO" id="GO:0030729">
    <property type="term" value="F:acetoacetate-CoA ligase activity"/>
    <property type="evidence" value="ECO:0007669"/>
    <property type="project" value="InterPro"/>
</dbReference>
<dbReference type="InterPro" id="IPR042099">
    <property type="entry name" value="ANL_N_sf"/>
</dbReference>
<dbReference type="GO" id="GO:0005524">
    <property type="term" value="F:ATP binding"/>
    <property type="evidence" value="ECO:0007669"/>
    <property type="project" value="UniProtKB-KW"/>
</dbReference>
<dbReference type="InterPro" id="IPR045851">
    <property type="entry name" value="AMP-bd_C_sf"/>
</dbReference>
<evidence type="ECO:0000256" key="1">
    <source>
        <dbReference type="ARBA" id="ARBA00006432"/>
    </source>
</evidence>
<dbReference type="Gene3D" id="3.40.50.12780">
    <property type="entry name" value="N-terminal domain of ligase-like"/>
    <property type="match status" value="1"/>
</dbReference>
<reference evidence="7" key="1">
    <citation type="submission" date="2016-03" db="EMBL/GenBank/DDBJ databases">
        <authorList>
            <person name="Ploux O."/>
        </authorList>
    </citation>
    <scope>NUCLEOTIDE SEQUENCE</scope>
    <source>
        <strain evidence="7">UC10</strain>
    </source>
</reference>
<accession>A0A1Y5PRA0</accession>
<dbReference type="Gene3D" id="3.30.300.30">
    <property type="match status" value="1"/>
</dbReference>
<dbReference type="NCBIfam" id="TIGR01217">
    <property type="entry name" value="ac_ac_CoA_syn"/>
    <property type="match status" value="1"/>
</dbReference>
<dbReference type="GO" id="GO:0006629">
    <property type="term" value="P:lipid metabolic process"/>
    <property type="evidence" value="ECO:0007669"/>
    <property type="project" value="InterPro"/>
</dbReference>
<sequence length="675" mass="74355">MKEGTLLWTPPPERFAQSNLERYRMWLHAEQGLLFGDYEELWRWSTAHPDTFWGGIWRYFDILSDTPYDRVRTGTGMLDTQWFVGSRVNFAEHALRHESVDPDSVVFCHSSEIRPLAQMSWGELGGAVRRMATRLRAMGIAPGDRIVSYMPNIPETAIAMLATTAIGAVWSAAAPEFGAPTVIERFGQIEPKLAFFADGYSFGGKAFDRRSEIAAITDALPSLETIVWLDYAGFDAAPPSPIASHSFADLLAGPPIPREDFRYERVPHDHPLWILFSSGTTGLPKAITHSHVGIVAEHLKVKNLHMNLSPAKRNFFYTTTGWMMWNSVLSSMLAGSSAVLYDGSPVFGGIDALWRIACDARATVFGASPTLVQSMRAAGVKPSERFDVSSIDTIFVGGAPATPDIFAWFYENVRDDAWVVSSSGGTELCSALVGGVPGKPVRAGEIQGRQLGMDVHSWSDDGDELTGEIGELVVTSPFPSQPIYFWGDEGQKRYHASYFETFPDVWRHGDLIKFTDDGGCYIYGRSDSTLNRFGVRIGTAEIYRVLEGVAEVSDSLIVCCEMPDGGFYMPLFVKLAPGHSLDADLVKRINRQLREQASPRHVPDEIVAAPSIPFTLTGKKMEVPVRKLLMGQPASKVASRDAMADPGVLDWYADFANRPEVAALRRTAKEGAPVA</sequence>
<dbReference type="AlphaFoldDB" id="A0A1Y5PRA0"/>
<dbReference type="InterPro" id="IPR032387">
    <property type="entry name" value="ACAS_N"/>
</dbReference>
<dbReference type="InterPro" id="IPR005914">
    <property type="entry name" value="Acac_CoA_synth"/>
</dbReference>
<organism evidence="7">
    <name type="scientific">uncultured Sphingopyxis sp</name>
    <dbReference type="NCBI Taxonomy" id="310581"/>
    <lineage>
        <taxon>Bacteria</taxon>
        <taxon>Pseudomonadati</taxon>
        <taxon>Pseudomonadota</taxon>
        <taxon>Alphaproteobacteria</taxon>
        <taxon>Sphingomonadales</taxon>
        <taxon>Sphingomonadaceae</taxon>
        <taxon>Sphingopyxis</taxon>
        <taxon>environmental samples</taxon>
    </lineage>
</organism>
<evidence type="ECO:0000259" key="6">
    <source>
        <dbReference type="Pfam" id="PF16177"/>
    </source>
</evidence>
<dbReference type="SUPFAM" id="SSF56801">
    <property type="entry name" value="Acetyl-CoA synthetase-like"/>
    <property type="match status" value="1"/>
</dbReference>
<proteinExistence type="inferred from homology"/>
<dbReference type="InterPro" id="IPR020845">
    <property type="entry name" value="AMP-binding_CS"/>
</dbReference>
<dbReference type="PANTHER" id="PTHR42921:SF1">
    <property type="entry name" value="ACETOACETYL-COA SYNTHETASE"/>
    <property type="match status" value="1"/>
</dbReference>
<dbReference type="EMBL" id="LT598653">
    <property type="protein sequence ID" value="SBV32528.1"/>
    <property type="molecule type" value="Genomic_DNA"/>
</dbReference>